<dbReference type="PANTHER" id="PTHR48100:SF1">
    <property type="entry name" value="HISTIDINE PHOSPHATASE FAMILY PROTEIN-RELATED"/>
    <property type="match status" value="1"/>
</dbReference>
<feature type="active site" description="Tele-phosphohistidine intermediate" evidence="1">
    <location>
        <position position="7"/>
    </location>
</feature>
<comment type="caution">
    <text evidence="4">The sequence shown here is derived from an EMBL/GenBank/DDBJ whole genome shotgun (WGS) entry which is preliminary data.</text>
</comment>
<dbReference type="Proteomes" id="UP000659061">
    <property type="component" value="Unassembled WGS sequence"/>
</dbReference>
<evidence type="ECO:0000313" key="3">
    <source>
        <dbReference type="EMBL" id="MBD1270570.1"/>
    </source>
</evidence>
<feature type="binding site" evidence="2">
    <location>
        <position position="57"/>
    </location>
    <ligand>
        <name>substrate</name>
    </ligand>
</feature>
<dbReference type="InterPro" id="IPR050275">
    <property type="entry name" value="PGM_Phosphatase"/>
</dbReference>
<reference evidence="4" key="2">
    <citation type="submission" date="2020-09" db="EMBL/GenBank/DDBJ databases">
        <title>Novel species in genus Aeromicrobium.</title>
        <authorList>
            <person name="Zhang G."/>
        </authorList>
    </citation>
    <scope>NUCLEOTIDE SEQUENCE</scope>
    <source>
        <strain evidence="4">SSW1-57</strain>
    </source>
</reference>
<reference evidence="5 6" key="1">
    <citation type="submission" date="2020-07" db="EMBL/GenBank/DDBJ databases">
        <title>Sequencing the genomes of 1000 actinobacteria strains.</title>
        <authorList>
            <person name="Klenk H.-P."/>
        </authorList>
    </citation>
    <scope>NUCLEOTIDE SEQUENCE [LARGE SCALE GENOMIC DNA]</scope>
    <source>
        <strain evidence="5 6">DSM 19087</strain>
    </source>
</reference>
<keyword evidence="6" id="KW-1185">Reference proteome</keyword>
<evidence type="ECO:0000313" key="5">
    <source>
        <dbReference type="EMBL" id="NYI37957.1"/>
    </source>
</evidence>
<feature type="binding site" evidence="2">
    <location>
        <begin position="6"/>
        <end position="13"/>
    </location>
    <ligand>
        <name>substrate</name>
    </ligand>
</feature>
<sequence length="160" mass="17430">MIRWLRHGESTWNAAGRLQYGNPTPPLTETGRRQARDAADRLQGAPVWMLLSSPARRAVETAEIVAEVLDLPVELDDRLVERGRDETVESVRSRLADLLHERGDGLLVVSHGDTIAIAVEQLTGVPCAVPQNAQVHVTDPLVEGPPGLLASSRLADRKPV</sequence>
<name>A0A8I0KML4_9ACTN</name>
<protein>
    <submittedName>
        <fullName evidence="5">Broad specificity phosphatase PhoE</fullName>
    </submittedName>
    <submittedName>
        <fullName evidence="4">Histidine phosphatase family protein</fullName>
    </submittedName>
</protein>
<dbReference type="AlphaFoldDB" id="A0A8I0KML4"/>
<evidence type="ECO:0000256" key="2">
    <source>
        <dbReference type="PIRSR" id="PIRSR613078-2"/>
    </source>
</evidence>
<evidence type="ECO:0000313" key="6">
    <source>
        <dbReference type="Proteomes" id="UP000587211"/>
    </source>
</evidence>
<dbReference type="RefSeq" id="WP_179424413.1">
    <property type="nucleotide sequence ID" value="NZ_BAAAMP010000001.1"/>
</dbReference>
<dbReference type="EMBL" id="JACBZN010000001">
    <property type="protein sequence ID" value="NYI37957.1"/>
    <property type="molecule type" value="Genomic_DNA"/>
</dbReference>
<dbReference type="EMBL" id="JACWMT010000003">
    <property type="protein sequence ID" value="MBD1271298.1"/>
    <property type="molecule type" value="Genomic_DNA"/>
</dbReference>
<dbReference type="InterPro" id="IPR013078">
    <property type="entry name" value="His_Pase_superF_clade-1"/>
</dbReference>
<dbReference type="Gene3D" id="3.40.50.1240">
    <property type="entry name" value="Phosphoglycerate mutase-like"/>
    <property type="match status" value="1"/>
</dbReference>
<dbReference type="SUPFAM" id="SSF53254">
    <property type="entry name" value="Phosphoglycerate mutase-like"/>
    <property type="match status" value="1"/>
</dbReference>
<evidence type="ECO:0000313" key="7">
    <source>
        <dbReference type="Proteomes" id="UP000659061"/>
    </source>
</evidence>
<dbReference type="CDD" id="cd07067">
    <property type="entry name" value="HP_PGM_like"/>
    <property type="match status" value="1"/>
</dbReference>
<proteinExistence type="predicted"/>
<dbReference type="SMART" id="SM00855">
    <property type="entry name" value="PGAM"/>
    <property type="match status" value="1"/>
</dbReference>
<evidence type="ECO:0000313" key="4">
    <source>
        <dbReference type="EMBL" id="MBD1271298.1"/>
    </source>
</evidence>
<gene>
    <name evidence="5" type="ORF">BJ975_001332</name>
    <name evidence="3" type="ORF">IDH50_10035</name>
    <name evidence="4" type="ORF">IDH50_13725</name>
</gene>
<feature type="active site" description="Proton donor/acceptor" evidence="1">
    <location>
        <position position="81"/>
    </location>
</feature>
<accession>A0A8I0KML4</accession>
<dbReference type="InterPro" id="IPR029033">
    <property type="entry name" value="His_PPase_superfam"/>
</dbReference>
<evidence type="ECO:0000256" key="1">
    <source>
        <dbReference type="PIRSR" id="PIRSR613078-1"/>
    </source>
</evidence>
<dbReference type="GO" id="GO:0016791">
    <property type="term" value="F:phosphatase activity"/>
    <property type="evidence" value="ECO:0007669"/>
    <property type="project" value="TreeGrafter"/>
</dbReference>
<dbReference type="Proteomes" id="UP000587211">
    <property type="component" value="Unassembled WGS sequence"/>
</dbReference>
<dbReference type="EMBL" id="JACWMT010000002">
    <property type="protein sequence ID" value="MBD1270570.1"/>
    <property type="molecule type" value="Genomic_DNA"/>
</dbReference>
<dbReference type="Pfam" id="PF00300">
    <property type="entry name" value="His_Phos_1"/>
    <property type="match status" value="1"/>
</dbReference>
<dbReference type="PANTHER" id="PTHR48100">
    <property type="entry name" value="BROAD-SPECIFICITY PHOSPHATASE YOR283W-RELATED"/>
    <property type="match status" value="1"/>
</dbReference>
<organism evidence="4 7">
    <name type="scientific">Aeromicrobium tamlense</name>
    <dbReference type="NCBI Taxonomy" id="375541"/>
    <lineage>
        <taxon>Bacteria</taxon>
        <taxon>Bacillati</taxon>
        <taxon>Actinomycetota</taxon>
        <taxon>Actinomycetes</taxon>
        <taxon>Propionibacteriales</taxon>
        <taxon>Nocardioidaceae</taxon>
        <taxon>Aeromicrobium</taxon>
    </lineage>
</organism>
<dbReference type="GO" id="GO:0005737">
    <property type="term" value="C:cytoplasm"/>
    <property type="evidence" value="ECO:0007669"/>
    <property type="project" value="TreeGrafter"/>
</dbReference>